<reference evidence="4 5" key="1">
    <citation type="submission" date="2024-07" db="EMBL/GenBank/DDBJ databases">
        <title>Draft sequence of the Neodothiora populina.</title>
        <authorList>
            <person name="Drown D.D."/>
            <person name="Schuette U.S."/>
            <person name="Buechlein A.B."/>
            <person name="Rusch D.R."/>
            <person name="Winton L.W."/>
            <person name="Adams G.A."/>
        </authorList>
    </citation>
    <scope>NUCLEOTIDE SEQUENCE [LARGE SCALE GENOMIC DNA]</scope>
    <source>
        <strain evidence="4 5">CPC 39397</strain>
    </source>
</reference>
<proteinExistence type="predicted"/>
<feature type="compositionally biased region" description="Polar residues" evidence="2">
    <location>
        <begin position="96"/>
        <end position="110"/>
    </location>
</feature>
<dbReference type="EMBL" id="JBFMKM010000003">
    <property type="protein sequence ID" value="KAL1311305.1"/>
    <property type="molecule type" value="Genomic_DNA"/>
</dbReference>
<keyword evidence="1" id="KW-0175">Coiled coil</keyword>
<feature type="region of interest" description="Disordered" evidence="2">
    <location>
        <begin position="1"/>
        <end position="264"/>
    </location>
</feature>
<feature type="compositionally biased region" description="Acidic residues" evidence="2">
    <location>
        <begin position="185"/>
        <end position="201"/>
    </location>
</feature>
<dbReference type="InterPro" id="IPR054708">
    <property type="entry name" value="MTPAP-like_central"/>
</dbReference>
<feature type="compositionally biased region" description="Basic and acidic residues" evidence="2">
    <location>
        <begin position="120"/>
        <end position="130"/>
    </location>
</feature>
<feature type="compositionally biased region" description="Basic residues" evidence="2">
    <location>
        <begin position="923"/>
        <end position="933"/>
    </location>
</feature>
<protein>
    <recommendedName>
        <fullName evidence="3">Poly(A) RNA polymerase mitochondrial-like central palm domain-containing protein</fullName>
    </recommendedName>
</protein>
<feature type="region of interest" description="Disordered" evidence="2">
    <location>
        <begin position="775"/>
        <end position="933"/>
    </location>
</feature>
<dbReference type="RefSeq" id="XP_069204154.1">
    <property type="nucleotide sequence ID" value="XM_069340684.1"/>
</dbReference>
<dbReference type="InterPro" id="IPR043519">
    <property type="entry name" value="NT_sf"/>
</dbReference>
<feature type="compositionally biased region" description="Basic and acidic residues" evidence="2">
    <location>
        <begin position="83"/>
        <end position="93"/>
    </location>
</feature>
<gene>
    <name evidence="4" type="ORF">AAFC00_001486</name>
</gene>
<sequence length="933" mass="104085">MDRSSSYRPGPDYDIRDSRRGYDRFDRDRPPPPRDDRPPPPPPDGGMFRFRGAANSQRDSNGGDIYRPDHHGGDNYRPGGYGGRRDNDRKFDFDFQSGNAPSFAPSTDYPSSRRGPRAQQQRDRQRDRPYNARGGRGGRGRGRGGYVPKRPGDRALLRTEREPTPEQLEGMAAGQSRFKALENLSESDSEEMDLGTSDDEDPHVTRPAVPLDDSDSEDEHPRAKRARIQSPVAVPQEESKPKWSNPDPYWALPPTEEGQRNKKDVVKLIRKAKVEAAKPQDASNAASDFISLNFDDDADDAKSASESGELSASENERNGGQRAAGQSNFEKRPSFSHLNNLHPDRIVATDATPPKATDMTLPAGRLDVWPPPPPDADPTARGAFNAAAMKQDIADSTASARQKSAQKGKKRKRNFHDLGDIVEEWSAPEDVDPTPWLRLDGDGCPSLHQEIIDFYEYVRPRDFEEQVRLNLVRRIQQAIQPRFPQVQIKPFGSFASGLYLPTADMDLVAVSQEFLSRGLPRIATNNQMRKFADCLVTAKIVKPGSLTVITGARVPIIKLVDNETGLRVDVSFENNSGITAQRTFEEWKIKHPAMTIIVALIKQFLVMRGLSEVFSGGLGGYSVICLVVSSLRRLAQAQEPDWDPMQHLDHILMDFLIHYSEEFDRYSTGIQMEPWGYINKTLWTPRGAKKAQPERLLIIDPNKYDNDISGGSKNVDIIFDSFRRAYRQLNDSLDEAEEVYERDGERMSILERIWGGNYSLFEVQRARLRSLWDGQTRPAGFPRGSIRPLAPPSHPNRNEPNKKLKTPNGNMSTKESPIDLEGPRTLRSATKPGNHGVGKTSKSKGDKTRNNSSDHSTKSGAGDSEAPKAKAAKKEKKKKKKTDEGAKSKQEKLSESSRALAFKKAHPGIACPTRLSKAEFKTLTKKHGTGIAT</sequence>
<evidence type="ECO:0000313" key="5">
    <source>
        <dbReference type="Proteomes" id="UP001562354"/>
    </source>
</evidence>
<dbReference type="SUPFAM" id="SSF81631">
    <property type="entry name" value="PAP/OAS1 substrate-binding domain"/>
    <property type="match status" value="1"/>
</dbReference>
<feature type="compositionally biased region" description="Basic and acidic residues" evidence="2">
    <location>
        <begin position="150"/>
        <end position="164"/>
    </location>
</feature>
<feature type="compositionally biased region" description="Basic residues" evidence="2">
    <location>
        <begin position="870"/>
        <end position="880"/>
    </location>
</feature>
<dbReference type="Gene3D" id="3.30.460.10">
    <property type="entry name" value="Beta Polymerase, domain 2"/>
    <property type="match status" value="1"/>
</dbReference>
<evidence type="ECO:0000313" key="4">
    <source>
        <dbReference type="EMBL" id="KAL1311305.1"/>
    </source>
</evidence>
<evidence type="ECO:0000259" key="3">
    <source>
        <dbReference type="Pfam" id="PF22600"/>
    </source>
</evidence>
<feature type="compositionally biased region" description="Basic and acidic residues" evidence="2">
    <location>
        <begin position="881"/>
        <end position="895"/>
    </location>
</feature>
<feature type="region of interest" description="Disordered" evidence="2">
    <location>
        <begin position="295"/>
        <end position="368"/>
    </location>
</feature>
<accession>A0ABR3PP87</accession>
<feature type="region of interest" description="Disordered" evidence="2">
    <location>
        <begin position="394"/>
        <end position="413"/>
    </location>
</feature>
<dbReference type="GeneID" id="95975189"/>
<dbReference type="PANTHER" id="PTHR23092">
    <property type="entry name" value="POLY(A) RNA POLYMERASE"/>
    <property type="match status" value="1"/>
</dbReference>
<feature type="domain" description="Poly(A) RNA polymerase mitochondrial-like central palm" evidence="3">
    <location>
        <begin position="447"/>
        <end position="582"/>
    </location>
</feature>
<comment type="caution">
    <text evidence="4">The sequence shown here is derived from an EMBL/GenBank/DDBJ whole genome shotgun (WGS) entry which is preliminary data.</text>
</comment>
<dbReference type="SUPFAM" id="SSF81301">
    <property type="entry name" value="Nucleotidyltransferase"/>
    <property type="match status" value="1"/>
</dbReference>
<name>A0ABR3PP87_9PEZI</name>
<feature type="compositionally biased region" description="Basic and acidic residues" evidence="2">
    <location>
        <begin position="1"/>
        <end position="38"/>
    </location>
</feature>
<dbReference type="InterPro" id="IPR045862">
    <property type="entry name" value="Trf4-like"/>
</dbReference>
<dbReference type="Pfam" id="PF22600">
    <property type="entry name" value="MTPAP-like_central"/>
    <property type="match status" value="1"/>
</dbReference>
<keyword evidence="5" id="KW-1185">Reference proteome</keyword>
<evidence type="ECO:0000256" key="2">
    <source>
        <dbReference type="SAM" id="MobiDB-lite"/>
    </source>
</evidence>
<dbReference type="PANTHER" id="PTHR23092:SF15">
    <property type="entry name" value="INACTIVE NON-CANONICAL POLY(A) RNA POLYMERASE PROTEIN TRF4-2-RELATED"/>
    <property type="match status" value="1"/>
</dbReference>
<organism evidence="4 5">
    <name type="scientific">Neodothiora populina</name>
    <dbReference type="NCBI Taxonomy" id="2781224"/>
    <lineage>
        <taxon>Eukaryota</taxon>
        <taxon>Fungi</taxon>
        <taxon>Dikarya</taxon>
        <taxon>Ascomycota</taxon>
        <taxon>Pezizomycotina</taxon>
        <taxon>Dothideomycetes</taxon>
        <taxon>Dothideomycetidae</taxon>
        <taxon>Dothideales</taxon>
        <taxon>Dothioraceae</taxon>
        <taxon>Neodothiora</taxon>
    </lineage>
</organism>
<dbReference type="Proteomes" id="UP001562354">
    <property type="component" value="Unassembled WGS sequence"/>
</dbReference>
<evidence type="ECO:0000256" key="1">
    <source>
        <dbReference type="SAM" id="Coils"/>
    </source>
</evidence>
<feature type="compositionally biased region" description="Basic residues" evidence="2">
    <location>
        <begin position="404"/>
        <end position="413"/>
    </location>
</feature>
<feature type="compositionally biased region" description="Polar residues" evidence="2">
    <location>
        <begin position="394"/>
        <end position="403"/>
    </location>
</feature>
<dbReference type="Gene3D" id="1.10.1410.10">
    <property type="match status" value="1"/>
</dbReference>
<feature type="coiled-coil region" evidence="1">
    <location>
        <begin position="719"/>
        <end position="746"/>
    </location>
</feature>
<feature type="compositionally biased region" description="Low complexity" evidence="2">
    <location>
        <begin position="304"/>
        <end position="313"/>
    </location>
</feature>
<dbReference type="CDD" id="cd05402">
    <property type="entry name" value="NT_PAP_TUTase"/>
    <property type="match status" value="1"/>
</dbReference>